<dbReference type="Proteomes" id="UP001333110">
    <property type="component" value="Unassembled WGS sequence"/>
</dbReference>
<organism evidence="2 3">
    <name type="scientific">Mycteria americana</name>
    <name type="common">Wood stork</name>
    <dbReference type="NCBI Taxonomy" id="33587"/>
    <lineage>
        <taxon>Eukaryota</taxon>
        <taxon>Metazoa</taxon>
        <taxon>Chordata</taxon>
        <taxon>Craniata</taxon>
        <taxon>Vertebrata</taxon>
        <taxon>Euteleostomi</taxon>
        <taxon>Archelosauria</taxon>
        <taxon>Archosauria</taxon>
        <taxon>Dinosauria</taxon>
        <taxon>Saurischia</taxon>
        <taxon>Theropoda</taxon>
        <taxon>Coelurosauria</taxon>
        <taxon>Aves</taxon>
        <taxon>Neognathae</taxon>
        <taxon>Neoaves</taxon>
        <taxon>Aequornithes</taxon>
        <taxon>Ciconiiformes</taxon>
        <taxon>Ciconiidae</taxon>
        <taxon>Mycteria</taxon>
    </lineage>
</organism>
<gene>
    <name evidence="2" type="ORF">QYF61_001796</name>
</gene>
<dbReference type="EMBL" id="JAUNZN010000001">
    <property type="protein sequence ID" value="KAK4829021.1"/>
    <property type="molecule type" value="Genomic_DNA"/>
</dbReference>
<proteinExistence type="predicted"/>
<protein>
    <submittedName>
        <fullName evidence="2">Uncharacterized protein</fullName>
    </submittedName>
</protein>
<evidence type="ECO:0000313" key="2">
    <source>
        <dbReference type="EMBL" id="KAK4829021.1"/>
    </source>
</evidence>
<evidence type="ECO:0000313" key="3">
    <source>
        <dbReference type="Proteomes" id="UP001333110"/>
    </source>
</evidence>
<comment type="caution">
    <text evidence="2">The sequence shown here is derived from an EMBL/GenBank/DDBJ whole genome shotgun (WGS) entry which is preliminary data.</text>
</comment>
<reference evidence="2 3" key="1">
    <citation type="journal article" date="2023" name="J. Hered.">
        <title>Chromosome-level genome of the wood stork (Mycteria americana) provides insight into avian chromosome evolution.</title>
        <authorList>
            <person name="Flamio R. Jr."/>
            <person name="Ramstad K.M."/>
        </authorList>
    </citation>
    <scope>NUCLEOTIDE SEQUENCE [LARGE SCALE GENOMIC DNA]</scope>
    <source>
        <strain evidence="2">JAX WOST 10</strain>
    </source>
</reference>
<evidence type="ECO:0000256" key="1">
    <source>
        <dbReference type="SAM" id="MobiDB-lite"/>
    </source>
</evidence>
<feature type="region of interest" description="Disordered" evidence="1">
    <location>
        <begin position="120"/>
        <end position="168"/>
    </location>
</feature>
<dbReference type="AlphaFoldDB" id="A0AAN7SGI3"/>
<sequence length="168" mass="18321">MLDNPFREEIVPNIQSKPPLAQLEAIFSRPITCYLGEETDPHLSTTSFQAVVESNKVSPQPPFLQANYVVLKKQASQCFILMMNMDWTETLCPKSEESASDVARAENWGVPWEQAGRTHDVPGSLGSSCHPSPATAIPPWEAAGPPPAVSRLMSLQQQQAAAHDPSIA</sequence>
<keyword evidence="3" id="KW-1185">Reference proteome</keyword>
<accession>A0AAN7SGI3</accession>
<name>A0AAN7SGI3_MYCAM</name>